<keyword evidence="6 9" id="KW-0238">DNA-binding</keyword>
<comment type="similarity">
    <text evidence="1 9 10">Belongs to the DNA mismatch repair MutS family.</text>
</comment>
<keyword evidence="13" id="KW-1185">Reference proteome</keyword>
<keyword evidence="5 9" id="KW-0067">ATP-binding</keyword>
<evidence type="ECO:0000313" key="12">
    <source>
        <dbReference type="EMBL" id="RCW29295.1"/>
    </source>
</evidence>
<proteinExistence type="inferred from homology"/>
<dbReference type="Pfam" id="PF05192">
    <property type="entry name" value="MutS_III"/>
    <property type="match status" value="1"/>
</dbReference>
<dbReference type="InterPro" id="IPR036187">
    <property type="entry name" value="DNA_mismatch_repair_MutS_sf"/>
</dbReference>
<dbReference type="SUPFAM" id="SSF53150">
    <property type="entry name" value="DNA repair protein MutS, domain II"/>
    <property type="match status" value="1"/>
</dbReference>
<dbReference type="CDD" id="cd03284">
    <property type="entry name" value="ABC_MutS1"/>
    <property type="match status" value="1"/>
</dbReference>
<dbReference type="InterPro" id="IPR017261">
    <property type="entry name" value="DNA_mismatch_repair_MutS/MSH"/>
</dbReference>
<protein>
    <recommendedName>
        <fullName evidence="2 9">DNA mismatch repair protein MutS</fullName>
    </recommendedName>
</protein>
<evidence type="ECO:0000256" key="5">
    <source>
        <dbReference type="ARBA" id="ARBA00022840"/>
    </source>
</evidence>
<evidence type="ECO:0000313" key="13">
    <source>
        <dbReference type="Proteomes" id="UP000252733"/>
    </source>
</evidence>
<dbReference type="GO" id="GO:0140664">
    <property type="term" value="F:ATP-dependent DNA damage sensor activity"/>
    <property type="evidence" value="ECO:0007669"/>
    <property type="project" value="InterPro"/>
</dbReference>
<dbReference type="SMART" id="SM00533">
    <property type="entry name" value="MUTSd"/>
    <property type="match status" value="1"/>
</dbReference>
<dbReference type="InterPro" id="IPR007695">
    <property type="entry name" value="DNA_mismatch_repair_MutS-lik_N"/>
</dbReference>
<evidence type="ECO:0000256" key="7">
    <source>
        <dbReference type="ARBA" id="ARBA00023204"/>
    </source>
</evidence>
<accession>A0A368UMB4</accession>
<dbReference type="SUPFAM" id="SSF52540">
    <property type="entry name" value="P-loop containing nucleoside triphosphate hydrolases"/>
    <property type="match status" value="1"/>
</dbReference>
<dbReference type="GO" id="GO:0006298">
    <property type="term" value="P:mismatch repair"/>
    <property type="evidence" value="ECO:0007669"/>
    <property type="project" value="UniProtKB-UniRule"/>
</dbReference>
<dbReference type="InterPro" id="IPR005748">
    <property type="entry name" value="DNA_mismatch_repair_MutS"/>
</dbReference>
<comment type="function">
    <text evidence="8 9">This protein is involved in the repair of mismatches in DNA. It is possible that it carries out the mismatch recognition step. This protein has a weak ATPase activity.</text>
</comment>
<dbReference type="HAMAP" id="MF_00096">
    <property type="entry name" value="MutS"/>
    <property type="match status" value="1"/>
</dbReference>
<dbReference type="Gene3D" id="3.40.50.300">
    <property type="entry name" value="P-loop containing nucleotide triphosphate hydrolases"/>
    <property type="match status" value="1"/>
</dbReference>
<reference evidence="12 13" key="1">
    <citation type="submission" date="2018-07" db="EMBL/GenBank/DDBJ databases">
        <title>Freshwater and sediment microbial communities from various areas in North America, analyzing microbe dynamics in response to fracking.</title>
        <authorList>
            <person name="Lamendella R."/>
        </authorList>
    </citation>
    <scope>NUCLEOTIDE SEQUENCE [LARGE SCALE GENOMIC DNA]</scope>
    <source>
        <strain evidence="12 13">160A</strain>
    </source>
</reference>
<evidence type="ECO:0000256" key="4">
    <source>
        <dbReference type="ARBA" id="ARBA00022763"/>
    </source>
</evidence>
<dbReference type="InterPro" id="IPR007696">
    <property type="entry name" value="DNA_mismatch_repair_MutS_core"/>
</dbReference>
<dbReference type="AlphaFoldDB" id="A0A368UMB4"/>
<dbReference type="GO" id="GO:0003684">
    <property type="term" value="F:damaged DNA binding"/>
    <property type="evidence" value="ECO:0007669"/>
    <property type="project" value="UniProtKB-UniRule"/>
</dbReference>
<dbReference type="GO" id="GO:0005524">
    <property type="term" value="F:ATP binding"/>
    <property type="evidence" value="ECO:0007669"/>
    <property type="project" value="UniProtKB-UniRule"/>
</dbReference>
<dbReference type="RefSeq" id="WP_220270832.1">
    <property type="nucleotide sequence ID" value="NZ_QPIZ01000029.1"/>
</dbReference>
<dbReference type="InterPro" id="IPR016151">
    <property type="entry name" value="DNA_mismatch_repair_MutS_N"/>
</dbReference>
<comment type="caution">
    <text evidence="12">The sequence shown here is derived from an EMBL/GenBank/DDBJ whole genome shotgun (WGS) entry which is preliminary data.</text>
</comment>
<dbReference type="PANTHER" id="PTHR11361:SF34">
    <property type="entry name" value="DNA MISMATCH REPAIR PROTEIN MSH1, MITOCHONDRIAL"/>
    <property type="match status" value="1"/>
</dbReference>
<dbReference type="GO" id="GO:0030983">
    <property type="term" value="F:mismatched DNA binding"/>
    <property type="evidence" value="ECO:0007669"/>
    <property type="project" value="InterPro"/>
</dbReference>
<gene>
    <name evidence="9" type="primary">mutS</name>
    <name evidence="12" type="ORF">DFO77_12918</name>
</gene>
<dbReference type="Proteomes" id="UP000252733">
    <property type="component" value="Unassembled WGS sequence"/>
</dbReference>
<dbReference type="InterPro" id="IPR007860">
    <property type="entry name" value="DNA_mmatch_repair_MutS_con_dom"/>
</dbReference>
<dbReference type="FunFam" id="3.40.1170.10:FF:000001">
    <property type="entry name" value="DNA mismatch repair protein MutS"/>
    <property type="match status" value="1"/>
</dbReference>
<dbReference type="InterPro" id="IPR045076">
    <property type="entry name" value="MutS"/>
</dbReference>
<dbReference type="InterPro" id="IPR027417">
    <property type="entry name" value="P-loop_NTPase"/>
</dbReference>
<dbReference type="SUPFAM" id="SSF48334">
    <property type="entry name" value="DNA repair protein MutS, domain III"/>
    <property type="match status" value="1"/>
</dbReference>
<evidence type="ECO:0000259" key="11">
    <source>
        <dbReference type="PROSITE" id="PS00486"/>
    </source>
</evidence>
<evidence type="ECO:0000256" key="8">
    <source>
        <dbReference type="ARBA" id="ARBA00024647"/>
    </source>
</evidence>
<dbReference type="GO" id="GO:0005829">
    <property type="term" value="C:cytosol"/>
    <property type="evidence" value="ECO:0007669"/>
    <property type="project" value="TreeGrafter"/>
</dbReference>
<organism evidence="12 13">
    <name type="scientific">Marinilabilia salmonicolor</name>
    <dbReference type="NCBI Taxonomy" id="989"/>
    <lineage>
        <taxon>Bacteria</taxon>
        <taxon>Pseudomonadati</taxon>
        <taxon>Bacteroidota</taxon>
        <taxon>Bacteroidia</taxon>
        <taxon>Marinilabiliales</taxon>
        <taxon>Marinilabiliaceae</taxon>
        <taxon>Marinilabilia</taxon>
    </lineage>
</organism>
<name>A0A368UMB4_9BACT</name>
<keyword evidence="3 9" id="KW-0547">Nucleotide-binding</keyword>
<feature type="domain" description="DNA mismatch repair proteins mutS family" evidence="11">
    <location>
        <begin position="694"/>
        <end position="710"/>
    </location>
</feature>
<sequence>MATDKKNIVQTPLMKQYYSIKGKYPDAILLFRVGDFYETFSDDAVTAAEILGITLTKRANGSASSIELAGFPHHALDTYLPKLVRAGQRVAVCDQLEDPKLTKKIVKRGVTELVTPGVAINDNILEHRENNFLAAVHLENKAAGVAFLDISTGEFLTAEGPFDHIQKLVSGFKPKEVLFEKQRKGQFTELFGSGYYTFGLEDWVFTEESGRDRLLKHFETKSLKGFGVERLKLGTIAAGAVLHYLDLTQHHQIKHISNLSRIDEDKYVWLDRFTIRNLEIFSSVNEGGRSLTDIIDHSVTPMGSRLLKRWIALPLKDVQPIKDRQSVVEHFFKDPQLKMDLESQLRPVGDLERLVSKVASGRITPREMIQMRNALSSIEPVRELCLQADNEVLNHIGDQLNPCATIKERIEKEIMPDPPNQLNKGNVIREGVSKELDELRHIAFSGKDYLNELLKRETERTGITSLKISFNNVFGYYIEVRNTHKDKVPDDWIRKQTLVNAERYITEELKEYEAKILGAEERMLVLETELFNALTVALADFIPAIQLNSNLLARIDCLVGFASMAAQNNYVRPVITEEDSLDIKAGRHPVIEKQLPAGEEYVPNDVYLDNDKQQIIIITGPNMAGKSALLRQTALIVLMAQIGSFVPAESASIGVVDKIFTRVGASDNISLGESTFMVEMNEASSILNNLTPRSLVLFDELGRGTSTYDGISIAWSIVEYIHENTRARAKTLFATHYHELNEMEKSFPRCKNFNVSVKEVDNKVIFLRKLVPGGSEHSFGIHVARMAGMPPSVVKRANEILGELETNNRQGGISKPVGDLAQHREGFQLSFFQLDDPILQQIRDQIVNLDINNLTPMDALNKLNEIKRISGLK</sequence>
<evidence type="ECO:0000256" key="1">
    <source>
        <dbReference type="ARBA" id="ARBA00006271"/>
    </source>
</evidence>
<dbReference type="InterPro" id="IPR036678">
    <property type="entry name" value="MutS_con_dom_sf"/>
</dbReference>
<evidence type="ECO:0000256" key="9">
    <source>
        <dbReference type="HAMAP-Rule" id="MF_00096"/>
    </source>
</evidence>
<evidence type="ECO:0000256" key="6">
    <source>
        <dbReference type="ARBA" id="ARBA00023125"/>
    </source>
</evidence>
<dbReference type="NCBIfam" id="NF003810">
    <property type="entry name" value="PRK05399.1"/>
    <property type="match status" value="1"/>
</dbReference>
<evidence type="ECO:0000256" key="10">
    <source>
        <dbReference type="RuleBase" id="RU003756"/>
    </source>
</evidence>
<dbReference type="PIRSF" id="PIRSF037677">
    <property type="entry name" value="DNA_mis_repair_Msh6"/>
    <property type="match status" value="1"/>
</dbReference>
<dbReference type="Pfam" id="PF05190">
    <property type="entry name" value="MutS_IV"/>
    <property type="match status" value="1"/>
</dbReference>
<dbReference type="Gene3D" id="3.30.420.110">
    <property type="entry name" value="MutS, connector domain"/>
    <property type="match status" value="1"/>
</dbReference>
<feature type="binding site" evidence="9">
    <location>
        <begin position="620"/>
        <end position="627"/>
    </location>
    <ligand>
        <name>ATP</name>
        <dbReference type="ChEBI" id="CHEBI:30616"/>
    </ligand>
</feature>
<evidence type="ECO:0000256" key="2">
    <source>
        <dbReference type="ARBA" id="ARBA00021982"/>
    </source>
</evidence>
<keyword evidence="7 9" id="KW-0234">DNA repair</keyword>
<dbReference type="PANTHER" id="PTHR11361">
    <property type="entry name" value="DNA MISMATCH REPAIR PROTEIN MUTS FAMILY MEMBER"/>
    <property type="match status" value="1"/>
</dbReference>
<dbReference type="Gene3D" id="1.10.1420.10">
    <property type="match status" value="2"/>
</dbReference>
<dbReference type="InterPro" id="IPR000432">
    <property type="entry name" value="DNA_mismatch_repair_MutS_C"/>
</dbReference>
<dbReference type="NCBIfam" id="TIGR01070">
    <property type="entry name" value="mutS1"/>
    <property type="match status" value="1"/>
</dbReference>
<dbReference type="PROSITE" id="PS00486">
    <property type="entry name" value="DNA_MISMATCH_REPAIR_2"/>
    <property type="match status" value="1"/>
</dbReference>
<evidence type="ECO:0000256" key="3">
    <source>
        <dbReference type="ARBA" id="ARBA00022741"/>
    </source>
</evidence>
<dbReference type="InterPro" id="IPR007861">
    <property type="entry name" value="DNA_mismatch_repair_MutS_clamp"/>
</dbReference>
<dbReference type="Pfam" id="PF05188">
    <property type="entry name" value="MutS_II"/>
    <property type="match status" value="1"/>
</dbReference>
<dbReference type="FunFam" id="1.10.1420.10:FF:000001">
    <property type="entry name" value="DNA mismatch repair protein MutS"/>
    <property type="match status" value="1"/>
</dbReference>
<dbReference type="SMART" id="SM00534">
    <property type="entry name" value="MUTSac"/>
    <property type="match status" value="1"/>
</dbReference>
<dbReference type="EMBL" id="QPIZ01000029">
    <property type="protein sequence ID" value="RCW29295.1"/>
    <property type="molecule type" value="Genomic_DNA"/>
</dbReference>
<dbReference type="Pfam" id="PF00488">
    <property type="entry name" value="MutS_V"/>
    <property type="match status" value="1"/>
</dbReference>
<keyword evidence="4 9" id="KW-0227">DNA damage</keyword>
<dbReference type="FunFam" id="3.40.50.300:FF:000870">
    <property type="entry name" value="MutS protein homolog 4"/>
    <property type="match status" value="1"/>
</dbReference>
<dbReference type="Gene3D" id="3.40.1170.10">
    <property type="entry name" value="DNA repair protein MutS, domain I"/>
    <property type="match status" value="1"/>
</dbReference>
<dbReference type="SUPFAM" id="SSF55271">
    <property type="entry name" value="DNA repair protein MutS, domain I"/>
    <property type="match status" value="1"/>
</dbReference>
<dbReference type="Pfam" id="PF01624">
    <property type="entry name" value="MutS_I"/>
    <property type="match status" value="1"/>
</dbReference>